<feature type="transmembrane region" description="Helical" evidence="7">
    <location>
        <begin position="234"/>
        <end position="252"/>
    </location>
</feature>
<keyword evidence="9" id="KW-1185">Reference proteome</keyword>
<proteinExistence type="inferred from homology"/>
<feature type="signal peptide" evidence="8">
    <location>
        <begin position="1"/>
        <end position="23"/>
    </location>
</feature>
<evidence type="ECO:0000256" key="4">
    <source>
        <dbReference type="ARBA" id="ARBA00022692"/>
    </source>
</evidence>
<comment type="similarity">
    <text evidence="3">Belongs to the OST5 family.</text>
</comment>
<feature type="chain" id="PRO_5006447794" evidence="8">
    <location>
        <begin position="24"/>
        <end position="578"/>
    </location>
</feature>
<feature type="transmembrane region" description="Helical" evidence="7">
    <location>
        <begin position="478"/>
        <end position="496"/>
    </location>
</feature>
<reference evidence="10" key="1">
    <citation type="submission" date="2017-02" db="UniProtKB">
        <authorList>
            <consortium name="WormBaseParasite"/>
        </authorList>
    </citation>
    <scope>IDENTIFICATION</scope>
</reference>
<protein>
    <submittedName>
        <fullName evidence="10">Transmembrane protein 258</fullName>
    </submittedName>
</protein>
<feature type="transmembrane region" description="Helical" evidence="7">
    <location>
        <begin position="198"/>
        <end position="222"/>
    </location>
</feature>
<name>A0A0R3RUE3_9BILA</name>
<dbReference type="PANTHER" id="PTHR10383">
    <property type="entry name" value="SERINE INCORPORATOR"/>
    <property type="match status" value="1"/>
</dbReference>
<accession>A0A0R3RUE3</accession>
<dbReference type="STRING" id="1147741.A0A0R3RUE3"/>
<feature type="transmembrane region" description="Helical" evidence="7">
    <location>
        <begin position="264"/>
        <end position="283"/>
    </location>
</feature>
<keyword evidence="4 7" id="KW-0812">Transmembrane</keyword>
<feature type="transmembrane region" description="Helical" evidence="7">
    <location>
        <begin position="446"/>
        <end position="466"/>
    </location>
</feature>
<feature type="transmembrane region" description="Helical" evidence="7">
    <location>
        <begin position="406"/>
        <end position="426"/>
    </location>
</feature>
<keyword evidence="6 7" id="KW-0472">Membrane</keyword>
<feature type="transmembrane region" description="Helical" evidence="7">
    <location>
        <begin position="126"/>
        <end position="145"/>
    </location>
</feature>
<dbReference type="InterPro" id="IPR007915">
    <property type="entry name" value="TMEM258/Ost5"/>
</dbReference>
<dbReference type="AlphaFoldDB" id="A0A0R3RUE3"/>
<sequence length="578" mass="64480">MGALLATPACISSLACCCGSAACSLCCAACPSTRSSLTTRVMYAGMLLISTFMACLMLTPGIQAKLADSNWFCEGLSGIAGINCSHAVGFQAVYRLCGAMVIFFFALMILMLGVKSSRDARSKIQNGFWFFKYVIVIGITVGLFYVSSETISSPLMWIGLIGGFIFILLQLILIVDFAHSLAEGWMEKYEENESRSCYCGLLTFTFISYILAIGAVVLMYMFYTAGNSCHMPKLFISLNIILSVLVSILSILPRIQERMPRSGLLQSSFITLYVMYITWSALINNPDKECNPSLINIFTNHTTPYGQDVYGTPMPAESLVSLLIWFICILYASFRTSSSFSKIAGGSSSVTVDDGDNGSQQHIITSTEVIFLPWRENILEVEFSDNLENGRVWDDESDAVSYSYSFFHFVFGLASLYVMMTLTCWYKPDSDLRHLNSNMAAVWVKIVSSWLCLAIYAWTLAAPAIFPDLNVCTFYRDLNVMYFLNIWFSIPITYVQKMTPDLLSMERYVGPVNPSLYSQLAVLLLAIGLFFMAWFFVYEVTSTKFTRVLIKELLISSVAALFLGFGSVFLMLWTGIYV</sequence>
<comment type="similarity">
    <text evidence="2">Belongs to the TDE1 family.</text>
</comment>
<feature type="transmembrane region" description="Helical" evidence="7">
    <location>
        <begin position="96"/>
        <end position="114"/>
    </location>
</feature>
<evidence type="ECO:0000256" key="5">
    <source>
        <dbReference type="ARBA" id="ARBA00022989"/>
    </source>
</evidence>
<evidence type="ECO:0000313" key="9">
    <source>
        <dbReference type="Proteomes" id="UP000050640"/>
    </source>
</evidence>
<dbReference type="Pfam" id="PF05251">
    <property type="entry name" value="Ost5"/>
    <property type="match status" value="1"/>
</dbReference>
<evidence type="ECO:0000256" key="3">
    <source>
        <dbReference type="ARBA" id="ARBA00009825"/>
    </source>
</evidence>
<keyword evidence="8" id="KW-0732">Signal</keyword>
<evidence type="ECO:0000256" key="1">
    <source>
        <dbReference type="ARBA" id="ARBA00004141"/>
    </source>
</evidence>
<dbReference type="InterPro" id="IPR005016">
    <property type="entry name" value="TDE1/TMS"/>
</dbReference>
<comment type="subcellular location">
    <subcellularLocation>
        <location evidence="1">Membrane</location>
        <topology evidence="1">Multi-pass membrane protein</topology>
    </subcellularLocation>
</comment>
<dbReference type="GO" id="GO:0008250">
    <property type="term" value="C:oligosaccharyltransferase complex"/>
    <property type="evidence" value="ECO:0007669"/>
    <property type="project" value="InterPro"/>
</dbReference>
<dbReference type="Proteomes" id="UP000050640">
    <property type="component" value="Unplaced"/>
</dbReference>
<organism evidence="9 10">
    <name type="scientific">Elaeophora elaphi</name>
    <dbReference type="NCBI Taxonomy" id="1147741"/>
    <lineage>
        <taxon>Eukaryota</taxon>
        <taxon>Metazoa</taxon>
        <taxon>Ecdysozoa</taxon>
        <taxon>Nematoda</taxon>
        <taxon>Chromadorea</taxon>
        <taxon>Rhabditida</taxon>
        <taxon>Spirurina</taxon>
        <taxon>Spiruromorpha</taxon>
        <taxon>Filarioidea</taxon>
        <taxon>Onchocercidae</taxon>
        <taxon>Elaeophora</taxon>
    </lineage>
</organism>
<dbReference type="Pfam" id="PF03348">
    <property type="entry name" value="Serinc"/>
    <property type="match status" value="1"/>
</dbReference>
<evidence type="ECO:0000256" key="7">
    <source>
        <dbReference type="SAM" id="Phobius"/>
    </source>
</evidence>
<feature type="transmembrane region" description="Helical" evidence="7">
    <location>
        <begin position="553"/>
        <end position="576"/>
    </location>
</feature>
<feature type="transmembrane region" description="Helical" evidence="7">
    <location>
        <begin position="318"/>
        <end position="334"/>
    </location>
</feature>
<feature type="transmembrane region" description="Helical" evidence="7">
    <location>
        <begin position="42"/>
        <end position="59"/>
    </location>
</feature>
<evidence type="ECO:0000256" key="6">
    <source>
        <dbReference type="ARBA" id="ARBA00023136"/>
    </source>
</evidence>
<dbReference type="PANTHER" id="PTHR10383:SF9">
    <property type="entry name" value="SERINE INCORPORATOR, ISOFORM F"/>
    <property type="match status" value="1"/>
</dbReference>
<evidence type="ECO:0000256" key="2">
    <source>
        <dbReference type="ARBA" id="ARBA00006665"/>
    </source>
</evidence>
<feature type="transmembrane region" description="Helical" evidence="7">
    <location>
        <begin position="157"/>
        <end position="178"/>
    </location>
</feature>
<keyword evidence="5 7" id="KW-1133">Transmembrane helix</keyword>
<feature type="transmembrane region" description="Helical" evidence="7">
    <location>
        <begin position="516"/>
        <end position="541"/>
    </location>
</feature>
<dbReference type="WBParaSite" id="EEL_0000564301-mRNA-1">
    <property type="protein sequence ID" value="EEL_0000564301-mRNA-1"/>
    <property type="gene ID" value="EEL_0000564301"/>
</dbReference>
<evidence type="ECO:0000256" key="8">
    <source>
        <dbReference type="SAM" id="SignalP"/>
    </source>
</evidence>
<evidence type="ECO:0000313" key="10">
    <source>
        <dbReference type="WBParaSite" id="EEL_0000564301-mRNA-1"/>
    </source>
</evidence>